<name>A0ABP6DV83_9ACTN</name>
<feature type="compositionally biased region" description="Polar residues" evidence="1">
    <location>
        <begin position="1"/>
        <end position="15"/>
    </location>
</feature>
<protein>
    <submittedName>
        <fullName evidence="2">Uncharacterized protein</fullName>
    </submittedName>
</protein>
<feature type="region of interest" description="Disordered" evidence="1">
    <location>
        <begin position="1"/>
        <end position="77"/>
    </location>
</feature>
<evidence type="ECO:0000313" key="2">
    <source>
        <dbReference type="EMBL" id="GAA2653524.1"/>
    </source>
</evidence>
<feature type="compositionally biased region" description="Low complexity" evidence="1">
    <location>
        <begin position="62"/>
        <end position="77"/>
    </location>
</feature>
<dbReference type="Proteomes" id="UP001500151">
    <property type="component" value="Unassembled WGS sequence"/>
</dbReference>
<accession>A0ABP6DV83</accession>
<proteinExistence type="predicted"/>
<organism evidence="2 3">
    <name type="scientific">Streptomyces vastus</name>
    <dbReference type="NCBI Taxonomy" id="285451"/>
    <lineage>
        <taxon>Bacteria</taxon>
        <taxon>Bacillati</taxon>
        <taxon>Actinomycetota</taxon>
        <taxon>Actinomycetes</taxon>
        <taxon>Kitasatosporales</taxon>
        <taxon>Streptomycetaceae</taxon>
        <taxon>Streptomyces</taxon>
    </lineage>
</organism>
<comment type="caution">
    <text evidence="2">The sequence shown here is derived from an EMBL/GenBank/DDBJ whole genome shotgun (WGS) entry which is preliminary data.</text>
</comment>
<evidence type="ECO:0000256" key="1">
    <source>
        <dbReference type="SAM" id="MobiDB-lite"/>
    </source>
</evidence>
<gene>
    <name evidence="2" type="ORF">GCM10010307_65140</name>
</gene>
<keyword evidence="3" id="KW-1185">Reference proteome</keyword>
<reference evidence="3" key="1">
    <citation type="journal article" date="2019" name="Int. J. Syst. Evol. Microbiol.">
        <title>The Global Catalogue of Microorganisms (GCM) 10K type strain sequencing project: providing services to taxonomists for standard genome sequencing and annotation.</title>
        <authorList>
            <consortium name="The Broad Institute Genomics Platform"/>
            <consortium name="The Broad Institute Genome Sequencing Center for Infectious Disease"/>
            <person name="Wu L."/>
            <person name="Ma J."/>
        </authorList>
    </citation>
    <scope>NUCLEOTIDE SEQUENCE [LARGE SCALE GENOMIC DNA]</scope>
    <source>
        <strain evidence="3">JCM 4524</strain>
    </source>
</reference>
<evidence type="ECO:0000313" key="3">
    <source>
        <dbReference type="Proteomes" id="UP001500151"/>
    </source>
</evidence>
<feature type="compositionally biased region" description="Gly residues" evidence="1">
    <location>
        <begin position="47"/>
        <end position="58"/>
    </location>
</feature>
<sequence length="77" mass="7240">MRLSGSSQPPISSLTAALPRFPRMTGNHGCSKGYITLGIAPDAANTGAGGGEGGGGTPPGDAPSDAPSASASSAPSS</sequence>
<dbReference type="EMBL" id="BAAASJ010000099">
    <property type="protein sequence ID" value="GAA2653524.1"/>
    <property type="molecule type" value="Genomic_DNA"/>
</dbReference>